<keyword evidence="1" id="KW-0732">Signal</keyword>
<name>A0AAE7GT50_CITFR</name>
<dbReference type="InterPro" id="IPR036709">
    <property type="entry name" value="Autotransporte_beta_dom_sf"/>
</dbReference>
<reference evidence="5" key="1">
    <citation type="submission" date="2020-06" db="EMBL/GenBank/DDBJ databases">
        <title>REHAB project genomes.</title>
        <authorList>
            <person name="Shaw L.P."/>
        </authorList>
    </citation>
    <scope>NUCLEOTIDE SEQUENCE [LARGE SCALE GENOMIC DNA]</scope>
    <source>
        <strain evidence="5">RHBSTW-00398</strain>
    </source>
</reference>
<dbReference type="SUPFAM" id="SSF51126">
    <property type="entry name" value="Pectin lyase-like"/>
    <property type="match status" value="1"/>
</dbReference>
<dbReference type="PANTHER" id="PTHR12338">
    <property type="entry name" value="AUTOTRANSPORTER"/>
    <property type="match status" value="1"/>
</dbReference>
<dbReference type="NCBIfam" id="TIGR04393">
    <property type="entry name" value="rpt_T5SS_PEPC"/>
    <property type="match status" value="1"/>
</dbReference>
<feature type="domain" description="Autotransporter" evidence="3">
    <location>
        <begin position="636"/>
        <end position="919"/>
    </location>
</feature>
<dbReference type="PANTHER" id="PTHR12338:SF5">
    <property type="entry name" value="ANTIGEN 43-RELATED"/>
    <property type="match status" value="1"/>
</dbReference>
<dbReference type="Proteomes" id="UP000510650">
    <property type="component" value="Chromosome"/>
</dbReference>
<evidence type="ECO:0000259" key="3">
    <source>
        <dbReference type="PROSITE" id="PS51208"/>
    </source>
</evidence>
<evidence type="ECO:0000256" key="1">
    <source>
        <dbReference type="ARBA" id="ARBA00022729"/>
    </source>
</evidence>
<dbReference type="SUPFAM" id="SSF103515">
    <property type="entry name" value="Autotransporter"/>
    <property type="match status" value="1"/>
</dbReference>
<dbReference type="InterPro" id="IPR006315">
    <property type="entry name" value="OM_autotransptr_brl_dom"/>
</dbReference>
<dbReference type="SMART" id="SM00869">
    <property type="entry name" value="Autotransporter"/>
    <property type="match status" value="1"/>
</dbReference>
<dbReference type="InterPro" id="IPR011050">
    <property type="entry name" value="Pectin_lyase_fold/virulence"/>
</dbReference>
<dbReference type="Gene3D" id="2.40.128.130">
    <property type="entry name" value="Autotransporter beta-domain"/>
    <property type="match status" value="1"/>
</dbReference>
<dbReference type="InterPro" id="IPR043990">
    <property type="entry name" value="AC_1"/>
</dbReference>
<gene>
    <name evidence="4" type="ORF">HV183_12040</name>
</gene>
<dbReference type="CDD" id="cd00253">
    <property type="entry name" value="PL_Passenger_AT"/>
    <property type="match status" value="1"/>
</dbReference>
<feature type="region of interest" description="Disordered" evidence="2">
    <location>
        <begin position="555"/>
        <end position="579"/>
    </location>
</feature>
<sequence>MKNFQLMPAKRPGRLAIIPGLLLASTGLLVPVDAIAEERLCERESAALCTENKSKTTLQASRILLAAQPYTPANATSDAIINNNASVLLSNTENTDDVWNTFRGLIVGKDSAGALVIDGRQISSLTGSIGRGSAGIVTLTNGAIWILRGGDLVLGTNSGSGRLLVELGSQISGINELRIGEFYAGAYGSVMIDGTGSTVKTNWVVVGDQDTGKLDILNGGQVVATEHMNIGYVGKTDRNNLFGNGAVRVDGEDSLLDVAKPILLGGYGTGNNDARGVLTVSNGGTVKSGKYLWLGVGKGSTGIVNVGSEEGDVAQRAGVINVPWIYLGDTADNTSTVQLNFNHNSDDFSLAADITGRGQVNHNGPGTTLLSGNNAYTGTTSLRNGTLRAGSTDAFSRNSDFTVNETATVDLNGFSQTIRSLSLDGMLSFGQPGTDEALKRSNSILTVSANYSSNNGLLILNTTEDAVQHKAVVNQLHVMGNTSGTTRVALQALGSQTVSNLNGARVVRVDGESGGEFVAVGRLTAGAYDYALLRGNNTDDSALIPDSNHWYLTNTWTPSEEPIRDPEEPIRDPEEPAIDPDTPVLPVQQEEPASHDSVLRPELGAYLANKSAGNTLFTTRLHDRLGESHYIDPITGESDVTSMWLRNVGGHTRFRDSSGQLKTQSNRYVLQIGGDVAQWSSGEVERWHLGVMFGYANSQSNTRSDVSHYRADGSISGYSAGLYATWYANNVEKSGGYLDSWMLYNWFDNTVRGEQLATEKYRSRGVTASLEAGYAFKLKETARLSYWLQPQVQLTWMDVSSDDHQEANDTVIRDKGKGNLQSRLGVKAYLRGYNQRDEGKDRLFQPFIETNWLHNSRNYSISMNEIQGDVDGAKNIAELRAGVEAKVNTRLHLWGNVGQQIGDSGYSDSQAMFGVKVLF</sequence>
<dbReference type="InterPro" id="IPR013425">
    <property type="entry name" value="Autotrns_rpt"/>
</dbReference>
<dbReference type="InterPro" id="IPR005546">
    <property type="entry name" value="Autotransporte_beta"/>
</dbReference>
<feature type="compositionally biased region" description="Basic and acidic residues" evidence="2">
    <location>
        <begin position="561"/>
        <end position="574"/>
    </location>
</feature>
<evidence type="ECO:0000313" key="4">
    <source>
        <dbReference type="EMBL" id="QLO14109.1"/>
    </source>
</evidence>
<evidence type="ECO:0000313" key="5">
    <source>
        <dbReference type="Proteomes" id="UP000510650"/>
    </source>
</evidence>
<evidence type="ECO:0000256" key="2">
    <source>
        <dbReference type="SAM" id="MobiDB-lite"/>
    </source>
</evidence>
<dbReference type="NCBIfam" id="TIGR01414">
    <property type="entry name" value="autotrans_barl"/>
    <property type="match status" value="1"/>
</dbReference>
<dbReference type="RefSeq" id="WP_181219774.1">
    <property type="nucleotide sequence ID" value="NZ_CP055538.1"/>
</dbReference>
<accession>A0AAE7GT50</accession>
<protein>
    <submittedName>
        <fullName evidence="4">Autotransporter outer membrane beta-barrel domain-containing protein</fullName>
    </submittedName>
</protein>
<proteinExistence type="predicted"/>
<dbReference type="GO" id="GO:0019867">
    <property type="term" value="C:outer membrane"/>
    <property type="evidence" value="ECO:0007669"/>
    <property type="project" value="InterPro"/>
</dbReference>
<dbReference type="PROSITE" id="PS51208">
    <property type="entry name" value="AUTOTRANSPORTER"/>
    <property type="match status" value="1"/>
</dbReference>
<dbReference type="EMBL" id="CP055538">
    <property type="protein sequence ID" value="QLO14109.1"/>
    <property type="molecule type" value="Genomic_DNA"/>
</dbReference>
<dbReference type="InterPro" id="IPR030895">
    <property type="entry name" value="T5SS_PEPC_rpt"/>
</dbReference>
<dbReference type="Pfam" id="PF18883">
    <property type="entry name" value="AC_1"/>
    <property type="match status" value="1"/>
</dbReference>
<dbReference type="AlphaFoldDB" id="A0AAE7GT50"/>
<organism evidence="4 5">
    <name type="scientific">Citrobacter freundii</name>
    <dbReference type="NCBI Taxonomy" id="546"/>
    <lineage>
        <taxon>Bacteria</taxon>
        <taxon>Pseudomonadati</taxon>
        <taxon>Pseudomonadota</taxon>
        <taxon>Gammaproteobacteria</taxon>
        <taxon>Enterobacterales</taxon>
        <taxon>Enterobacteriaceae</taxon>
        <taxon>Citrobacter</taxon>
        <taxon>Citrobacter freundii complex</taxon>
    </lineage>
</organism>
<dbReference type="Pfam" id="PF03797">
    <property type="entry name" value="Autotransporter"/>
    <property type="match status" value="1"/>
</dbReference>
<dbReference type="NCBIfam" id="TIGR02601">
    <property type="entry name" value="autotrns_rpt"/>
    <property type="match status" value="1"/>
</dbReference>
<dbReference type="InterPro" id="IPR050909">
    <property type="entry name" value="Bact_Autotransporter_VF"/>
</dbReference>